<evidence type="ECO:0000259" key="8">
    <source>
        <dbReference type="PROSITE" id="PS51671"/>
    </source>
</evidence>
<evidence type="ECO:0000256" key="1">
    <source>
        <dbReference type="ARBA" id="ARBA00004651"/>
    </source>
</evidence>
<sequence>MNPWHIDTLHLTLRLLMAVVFGGLIGFEREMSNSAAGLRTHILVCVGSTLVMLISIYGFADFVNEVNVRIDPSRLAAQVITGVGFLGAGTILTTGNVIKGLTTAASVWVVASMGLAIGAGFYYPAAVAFVLVILSLWVLNKAEKKFIRLKKQHVLKLQIVDHPGLLAHLSTIITNNKADIRKMNVDMEQEGASLVLVYTVMLPRGSASSIVEQLAQIEGVQKISIE</sequence>
<dbReference type="PROSITE" id="PS51671">
    <property type="entry name" value="ACT"/>
    <property type="match status" value="1"/>
</dbReference>
<reference evidence="9 10" key="1">
    <citation type="submission" date="2019-03" db="EMBL/GenBank/DDBJ databases">
        <authorList>
            <person name="Kim M.K.M."/>
        </authorList>
    </citation>
    <scope>NUCLEOTIDE SEQUENCE [LARGE SCALE GENOMIC DNA]</scope>
    <source>
        <strain evidence="9 10">18JY21-1</strain>
    </source>
</reference>
<feature type="domain" description="ACT" evidence="8">
    <location>
        <begin position="154"/>
        <end position="226"/>
    </location>
</feature>
<feature type="transmembrane region" description="Helical" evidence="7">
    <location>
        <begin position="123"/>
        <end position="140"/>
    </location>
</feature>
<dbReference type="OrthoDB" id="9811198at2"/>
<dbReference type="InterPro" id="IPR049177">
    <property type="entry name" value="MgtC_SapB_SrpB_YhiD_N"/>
</dbReference>
<organism evidence="9 10">
    <name type="scientific">Paenibacillus albiflavus</name>
    <dbReference type="NCBI Taxonomy" id="2545760"/>
    <lineage>
        <taxon>Bacteria</taxon>
        <taxon>Bacillati</taxon>
        <taxon>Bacillota</taxon>
        <taxon>Bacilli</taxon>
        <taxon>Bacillales</taxon>
        <taxon>Paenibacillaceae</taxon>
        <taxon>Paenibacillus</taxon>
    </lineage>
</organism>
<dbReference type="Proteomes" id="UP000295418">
    <property type="component" value="Unassembled WGS sequence"/>
</dbReference>
<keyword evidence="4 7" id="KW-0812">Transmembrane</keyword>
<dbReference type="InterPro" id="IPR003416">
    <property type="entry name" value="MgtC/SapB/SrpB/YhiD_fam"/>
</dbReference>
<dbReference type="GO" id="GO:0005886">
    <property type="term" value="C:plasma membrane"/>
    <property type="evidence" value="ECO:0007669"/>
    <property type="project" value="UniProtKB-SubCell"/>
</dbReference>
<dbReference type="PRINTS" id="PR01837">
    <property type="entry name" value="MGTCSAPBPROT"/>
</dbReference>
<evidence type="ECO:0000256" key="6">
    <source>
        <dbReference type="ARBA" id="ARBA00023136"/>
    </source>
</evidence>
<dbReference type="PANTHER" id="PTHR33778">
    <property type="entry name" value="PROTEIN MGTC"/>
    <property type="match status" value="1"/>
</dbReference>
<feature type="transmembrane region" description="Helical" evidence="7">
    <location>
        <begin position="12"/>
        <end position="28"/>
    </location>
</feature>
<dbReference type="SUPFAM" id="SSF55021">
    <property type="entry name" value="ACT-like"/>
    <property type="match status" value="1"/>
</dbReference>
<dbReference type="RefSeq" id="WP_132420052.1">
    <property type="nucleotide sequence ID" value="NZ_SKFG01000032.1"/>
</dbReference>
<feature type="transmembrane region" description="Helical" evidence="7">
    <location>
        <begin position="75"/>
        <end position="93"/>
    </location>
</feature>
<dbReference type="AlphaFoldDB" id="A0A4R4E6T0"/>
<evidence type="ECO:0000256" key="7">
    <source>
        <dbReference type="SAM" id="Phobius"/>
    </source>
</evidence>
<dbReference type="Gene3D" id="3.30.70.260">
    <property type="match status" value="1"/>
</dbReference>
<dbReference type="InterPro" id="IPR045865">
    <property type="entry name" value="ACT-like_dom_sf"/>
</dbReference>
<keyword evidence="6 7" id="KW-0472">Membrane</keyword>
<proteinExistence type="inferred from homology"/>
<dbReference type="PANTHER" id="PTHR33778:SF1">
    <property type="entry name" value="MAGNESIUM TRANSPORTER YHID-RELATED"/>
    <property type="match status" value="1"/>
</dbReference>
<comment type="subcellular location">
    <subcellularLocation>
        <location evidence="1">Cell membrane</location>
        <topology evidence="1">Multi-pass membrane protein</topology>
    </subcellularLocation>
</comment>
<evidence type="ECO:0000313" key="10">
    <source>
        <dbReference type="Proteomes" id="UP000295418"/>
    </source>
</evidence>
<keyword evidence="3" id="KW-1003">Cell membrane</keyword>
<dbReference type="Pfam" id="PF02308">
    <property type="entry name" value="MgtC"/>
    <property type="match status" value="1"/>
</dbReference>
<evidence type="ECO:0000256" key="2">
    <source>
        <dbReference type="ARBA" id="ARBA00009298"/>
    </source>
</evidence>
<dbReference type="InterPro" id="IPR002912">
    <property type="entry name" value="ACT_dom"/>
</dbReference>
<evidence type="ECO:0000313" key="9">
    <source>
        <dbReference type="EMBL" id="TCZ73405.1"/>
    </source>
</evidence>
<keyword evidence="5 7" id="KW-1133">Transmembrane helix</keyword>
<evidence type="ECO:0000256" key="4">
    <source>
        <dbReference type="ARBA" id="ARBA00022692"/>
    </source>
</evidence>
<protein>
    <submittedName>
        <fullName evidence="9">MgtC/SapB family protein</fullName>
    </submittedName>
</protein>
<evidence type="ECO:0000256" key="5">
    <source>
        <dbReference type="ARBA" id="ARBA00022989"/>
    </source>
</evidence>
<accession>A0A4R4E6T0</accession>
<feature type="transmembrane region" description="Helical" evidence="7">
    <location>
        <begin position="40"/>
        <end position="60"/>
    </location>
</feature>
<dbReference type="EMBL" id="SKFG01000032">
    <property type="protein sequence ID" value="TCZ73405.1"/>
    <property type="molecule type" value="Genomic_DNA"/>
</dbReference>
<keyword evidence="10" id="KW-1185">Reference proteome</keyword>
<name>A0A4R4E6T0_9BACL</name>
<evidence type="ECO:0000256" key="3">
    <source>
        <dbReference type="ARBA" id="ARBA00022475"/>
    </source>
</evidence>
<comment type="caution">
    <text evidence="9">The sequence shown here is derived from an EMBL/GenBank/DDBJ whole genome shotgun (WGS) entry which is preliminary data.</text>
</comment>
<gene>
    <name evidence="9" type="ORF">E0485_21090</name>
</gene>
<comment type="similarity">
    <text evidence="2">Belongs to the MgtC/SapB family.</text>
</comment>